<protein>
    <recommendedName>
        <fullName evidence="5">Invasion associated locus B family protein</fullName>
    </recommendedName>
</protein>
<dbReference type="InterPro" id="IPR010642">
    <property type="entry name" value="Invasion_prot_B"/>
</dbReference>
<dbReference type="AlphaFoldDB" id="A0A849IF85"/>
<sequence length="201" mass="21215">MASATRALAISTCLALASGAALAQQRPANPQGQRPAQPAQGQAQAPAQPAPQGQAPAQAQPVRTEIVPHENWTVTCRDFADRRRSCSAVLQVVQQGNNQVLFTWVLGKNNEGKLISVLQTPTGVTLAPGVEVKLARGTPRKAAFVNCDTTRCEASLEMDDAFIRDASASDSVEATMFSIAGQGVKFTLPFKGFDKAVAATR</sequence>
<dbReference type="Gene3D" id="2.60.40.1880">
    <property type="entry name" value="Invasion associated locus B (IalB) protein"/>
    <property type="match status" value="1"/>
</dbReference>
<dbReference type="EMBL" id="JABEPP010000006">
    <property type="protein sequence ID" value="NNM74627.1"/>
    <property type="molecule type" value="Genomic_DNA"/>
</dbReference>
<gene>
    <name evidence="3" type="ORF">HJG44_19900</name>
</gene>
<evidence type="ECO:0000256" key="2">
    <source>
        <dbReference type="SAM" id="SignalP"/>
    </source>
</evidence>
<comment type="caution">
    <text evidence="3">The sequence shown here is derived from an EMBL/GenBank/DDBJ whole genome shotgun (WGS) entry which is preliminary data.</text>
</comment>
<dbReference type="Pfam" id="PF06776">
    <property type="entry name" value="IalB"/>
    <property type="match status" value="1"/>
</dbReference>
<organism evidence="3 4">
    <name type="scientific">Enterovirga aerilata</name>
    <dbReference type="NCBI Taxonomy" id="2730920"/>
    <lineage>
        <taxon>Bacteria</taxon>
        <taxon>Pseudomonadati</taxon>
        <taxon>Pseudomonadota</taxon>
        <taxon>Alphaproteobacteria</taxon>
        <taxon>Hyphomicrobiales</taxon>
        <taxon>Methylobacteriaceae</taxon>
        <taxon>Enterovirga</taxon>
    </lineage>
</organism>
<evidence type="ECO:0000313" key="3">
    <source>
        <dbReference type="EMBL" id="NNM74627.1"/>
    </source>
</evidence>
<proteinExistence type="predicted"/>
<dbReference type="InterPro" id="IPR038696">
    <property type="entry name" value="IalB_sf"/>
</dbReference>
<name>A0A849IF85_9HYPH</name>
<evidence type="ECO:0000256" key="1">
    <source>
        <dbReference type="SAM" id="MobiDB-lite"/>
    </source>
</evidence>
<keyword evidence="2" id="KW-0732">Signal</keyword>
<evidence type="ECO:0000313" key="4">
    <source>
        <dbReference type="Proteomes" id="UP000564885"/>
    </source>
</evidence>
<reference evidence="3 4" key="1">
    <citation type="submission" date="2020-04" db="EMBL/GenBank/DDBJ databases">
        <title>Enterovirga sp. isolate from soil.</title>
        <authorList>
            <person name="Chea S."/>
            <person name="Kim D.-U."/>
        </authorList>
    </citation>
    <scope>NUCLEOTIDE SEQUENCE [LARGE SCALE GENOMIC DNA]</scope>
    <source>
        <strain evidence="3 4">DB1703</strain>
    </source>
</reference>
<dbReference type="RefSeq" id="WP_171220091.1">
    <property type="nucleotide sequence ID" value="NZ_JABEPP010000006.1"/>
</dbReference>
<accession>A0A849IF85</accession>
<evidence type="ECO:0008006" key="5">
    <source>
        <dbReference type="Google" id="ProtNLM"/>
    </source>
</evidence>
<feature type="region of interest" description="Disordered" evidence="1">
    <location>
        <begin position="25"/>
        <end position="61"/>
    </location>
</feature>
<keyword evidence="4" id="KW-1185">Reference proteome</keyword>
<dbReference type="Proteomes" id="UP000564885">
    <property type="component" value="Unassembled WGS sequence"/>
</dbReference>
<feature type="chain" id="PRO_5032375217" description="Invasion associated locus B family protein" evidence="2">
    <location>
        <begin position="24"/>
        <end position="201"/>
    </location>
</feature>
<feature type="signal peptide" evidence="2">
    <location>
        <begin position="1"/>
        <end position="23"/>
    </location>
</feature>